<accession>A0A0B8TAK3</accession>
<dbReference type="OrthoDB" id="9765571at2"/>
<protein>
    <submittedName>
        <fullName evidence="2">Aromatic hydrocarbon degradation membrane protein</fullName>
    </submittedName>
</protein>
<dbReference type="Proteomes" id="UP000031802">
    <property type="component" value="Unassembled WGS sequence"/>
</dbReference>
<dbReference type="eggNOG" id="COG2067">
    <property type="taxonomic scope" value="Bacteria"/>
</dbReference>
<keyword evidence="3" id="KW-1185">Reference proteome</keyword>
<sequence>MTLKNILFTSLLVTGLGSFAQGQTVQDALNFSQELNKGTARFKGLGNANTALGGDISSITGNPAGLGFFGQSDISVTASYNNARNQGSFFGTNATRNKGRFNIDNAGVVFHFPKNEGYQGWQNFNVGFNYETTNNFNNNVRFEGVNPDNTIVSAYSDDIQNIGLPDFASGLSRLKLIERFTDAQDGYFPIANETGNKDQISDVLSSGFSSRSALAFGGNYNNKFYIGGTIGFTAFRNEISNQFSEYGWTKTAENVRPDNPNSQFLDPTNENFRYLDKNYEMLDNRYQVSEGSGFDFKIGAIYKPSVDWNIGATITSPTWYTVDTYTENDISVNYFQDENATTAFASPLVQFDPYENTYRQITPWKFGVGVSKFFSRGLITADAEYVDYSTIKRRTVGWRDADIEARWDADVKDAYQSVVNLRLGGEFLFTNIISGRAGFNYLGNPYRDAENTQYSGSLGLGFKLSNTLYLDVAAVHFVNDYKVRPYSIAEEFWNTASPVADIKHRRTTGVLTFGAKF</sequence>
<evidence type="ECO:0000313" key="2">
    <source>
        <dbReference type="EMBL" id="KGE15904.1"/>
    </source>
</evidence>
<dbReference type="EMBL" id="JJMU01000004">
    <property type="protein sequence ID" value="KGE15904.1"/>
    <property type="molecule type" value="Genomic_DNA"/>
</dbReference>
<comment type="caution">
    <text evidence="2">The sequence shown here is derived from an EMBL/GenBank/DDBJ whole genome shotgun (WGS) entry which is preliminary data.</text>
</comment>
<reference evidence="3" key="1">
    <citation type="submission" date="2014-04" db="EMBL/GenBank/DDBJ databases">
        <title>Whole-Genome optical mapping and complete genome sequence of Sphingobacterium deserti sp. nov., a new spaces isolated from desert in the west of China.</title>
        <authorList>
            <person name="Teng C."/>
            <person name="Zhou Z."/>
            <person name="Li X."/>
            <person name="Chen M."/>
            <person name="Lin M."/>
            <person name="Wang L."/>
            <person name="Su S."/>
            <person name="Zhang C."/>
            <person name="Zhang W."/>
        </authorList>
    </citation>
    <scope>NUCLEOTIDE SEQUENCE [LARGE SCALE GENOMIC DNA]</scope>
    <source>
        <strain evidence="3">ACCC05744</strain>
    </source>
</reference>
<feature type="signal peptide" evidence="1">
    <location>
        <begin position="1"/>
        <end position="20"/>
    </location>
</feature>
<proteinExistence type="predicted"/>
<evidence type="ECO:0000313" key="3">
    <source>
        <dbReference type="Proteomes" id="UP000031802"/>
    </source>
</evidence>
<dbReference type="RefSeq" id="WP_037494678.1">
    <property type="nucleotide sequence ID" value="NZ_JJMU01000004.1"/>
</dbReference>
<dbReference type="STRING" id="1229276.DI53_0338"/>
<dbReference type="PATRIC" id="fig|1229276.3.peg.351"/>
<dbReference type="AlphaFoldDB" id="A0A0B8TAK3"/>
<organism evidence="2 3">
    <name type="scientific">Sphingobacterium deserti</name>
    <dbReference type="NCBI Taxonomy" id="1229276"/>
    <lineage>
        <taxon>Bacteria</taxon>
        <taxon>Pseudomonadati</taxon>
        <taxon>Bacteroidota</taxon>
        <taxon>Sphingobacteriia</taxon>
        <taxon>Sphingobacteriales</taxon>
        <taxon>Sphingobacteriaceae</taxon>
        <taxon>Sphingobacterium</taxon>
    </lineage>
</organism>
<reference evidence="2 3" key="2">
    <citation type="journal article" date="2015" name="PLoS ONE">
        <title>Whole-Genome Optical Mapping and Finished Genome Sequence of Sphingobacterium deserti sp. nov., a New Species Isolated from the Western Desert of China.</title>
        <authorList>
            <person name="Teng C."/>
            <person name="Zhou Z."/>
            <person name="Molnar I."/>
            <person name="Li X."/>
            <person name="Tang R."/>
            <person name="Chen M."/>
            <person name="Wang L."/>
            <person name="Su S."/>
            <person name="Zhang W."/>
            <person name="Lin M."/>
        </authorList>
    </citation>
    <scope>NUCLEOTIDE SEQUENCE [LARGE SCALE GENOMIC DNA]</scope>
    <source>
        <strain evidence="3">ACCC05744</strain>
    </source>
</reference>
<dbReference type="Gene3D" id="2.40.160.60">
    <property type="entry name" value="Outer membrane protein transport protein (OMPP1/FadL/TodX)"/>
    <property type="match status" value="1"/>
</dbReference>
<feature type="chain" id="PRO_5002124615" evidence="1">
    <location>
        <begin position="21"/>
        <end position="517"/>
    </location>
</feature>
<name>A0A0B8TAK3_9SPHI</name>
<keyword evidence="1" id="KW-0732">Signal</keyword>
<dbReference type="SUPFAM" id="SSF56935">
    <property type="entry name" value="Porins"/>
    <property type="match status" value="1"/>
</dbReference>
<gene>
    <name evidence="2" type="ORF">DI53_0338</name>
</gene>
<evidence type="ECO:0000256" key="1">
    <source>
        <dbReference type="SAM" id="SignalP"/>
    </source>
</evidence>